<keyword evidence="7" id="KW-1133">Transmembrane helix</keyword>
<dbReference type="InterPro" id="IPR014395">
    <property type="entry name" value="Pen/GL7ACA/AHL_acylase"/>
</dbReference>
<feature type="compositionally biased region" description="Basic and acidic residues" evidence="6">
    <location>
        <begin position="29"/>
        <end position="49"/>
    </location>
</feature>
<dbReference type="GO" id="GO:0016811">
    <property type="term" value="F:hydrolase activity, acting on carbon-nitrogen (but not peptide) bonds, in linear amides"/>
    <property type="evidence" value="ECO:0007669"/>
    <property type="project" value="InterPro"/>
</dbReference>
<dbReference type="InterPro" id="IPR029055">
    <property type="entry name" value="Ntn_hydrolases_N"/>
</dbReference>
<dbReference type="Gene3D" id="3.60.20.10">
    <property type="entry name" value="Glutamine Phosphoribosylpyrophosphate, subunit 1, domain 1"/>
    <property type="match status" value="2"/>
</dbReference>
<organism evidence="8 9">
    <name type="scientific">Granulicella mallensis (strain ATCC BAA-1857 / DSM 23137 / MP5ACTX8)</name>
    <dbReference type="NCBI Taxonomy" id="682795"/>
    <lineage>
        <taxon>Bacteria</taxon>
        <taxon>Pseudomonadati</taxon>
        <taxon>Acidobacteriota</taxon>
        <taxon>Terriglobia</taxon>
        <taxon>Terriglobales</taxon>
        <taxon>Acidobacteriaceae</taxon>
        <taxon>Granulicella</taxon>
    </lineage>
</organism>
<dbReference type="GO" id="GO:0017000">
    <property type="term" value="P:antibiotic biosynthetic process"/>
    <property type="evidence" value="ECO:0007669"/>
    <property type="project" value="InterPro"/>
</dbReference>
<sequence>MSFHPSDSPTPGSSTPHDSNDPGQAEPRLYTRQDHTSEPASHHERPSSFAKLAERLRTQRRGDSQRTQRRLSLRRVAIVLCTLAVIALLGLFTVSIWLRHSMHAALPQIDGTLHIAGLSQPVTVTRNAQGVPSIQASSLDDLLFAQGFVTAQDRLWQMDMLRRHAAGELAEVLGSNLVEHDRTQRTLQIRAAADRAVAALPADQLHQLEAYARGVNAFLEQNSDHLPVEFHLLHYTPAQWQPRDTLLVSLAMFQDLSTEFPTKMQREALAAHLPPQLLADLYPVGSWRDHPPSQPAADLTTPKPEIEQIPLDRSQSLLATPHDILQVAHELPGQRCADCRSGSNNWAVAASRSASGGALVSNDMHLGLSVPDIWYEASLHGANLDVTGFTLPGVPFIIVGRNAHVAWSFTNLGADVQDVRIEHLRGSGQDTEYQHTDGTWSPVAHHSEIIRVKRGRDIKLDVLTTTETVGNVEYATPIISPLFPTERRALSLAWTIYDPANVTSPFLNINAASDGGSLVAAFASFGGPSLNLVYADDNKHIGYHAIGRIPVRGPAVHYQREVQQPIPDGPAPSNEDDSDSDPEAPQASILLPESFGQPHLLDAAYHPTRRRQRVQPRVEPRAAKPKRAPQPKAAPKPDEPPIIAAPVIDYTIGSPISPLPVEARDTSQQWSGYIPYNELPAVIDPPNGFLATANARITPNDYPYAITLDWAAPYRVERINKLLAGRTNLTPADMLAIQNDAHSEFDRVLAHRVAYAIDHASAAALAHDTKRLHQTADILRSWNGEILPNAAAPAIVNATRTALWSALLLPQIAAHDKATGQKVHPQDLLALYMWGEQADALENLLQHTPARWLPPGVANWDDLLTETVAEALHDAHAPSNISSWRYGTVHPVEIDHPLFSQSPLFDRLLGKATGSGSHTTPGDGTTIRAISRHFGPSERFTADLANPETNHGNITTGESGNPASPWYLDQFEPWLNGTTFALPLHEMQSTHTLTLLP</sequence>
<feature type="region of interest" description="Disordered" evidence="6">
    <location>
        <begin position="1"/>
        <end position="49"/>
    </location>
</feature>
<feature type="transmembrane region" description="Helical" evidence="7">
    <location>
        <begin position="76"/>
        <end position="98"/>
    </location>
</feature>
<evidence type="ECO:0000256" key="7">
    <source>
        <dbReference type="SAM" id="Phobius"/>
    </source>
</evidence>
<reference evidence="8 9" key="1">
    <citation type="submission" date="2011-11" db="EMBL/GenBank/DDBJ databases">
        <title>Complete sequence of Granulicella mallensis MP5ACTX8.</title>
        <authorList>
            <consortium name="US DOE Joint Genome Institute"/>
            <person name="Lucas S."/>
            <person name="Copeland A."/>
            <person name="Lapidus A."/>
            <person name="Cheng J.-F."/>
            <person name="Goodwin L."/>
            <person name="Pitluck S."/>
            <person name="Peters L."/>
            <person name="Lu M."/>
            <person name="Detter J.C."/>
            <person name="Han C."/>
            <person name="Tapia R."/>
            <person name="Land M."/>
            <person name="Hauser L."/>
            <person name="Kyrpides N."/>
            <person name="Ivanova N."/>
            <person name="Mikhailova N."/>
            <person name="Pagani I."/>
            <person name="Rawat S."/>
            <person name="Mannisto M."/>
            <person name="Haggblom M."/>
            <person name="Woyke T."/>
        </authorList>
    </citation>
    <scope>NUCLEOTIDE SEQUENCE [LARGE SCALE GENOMIC DNA]</scope>
    <source>
        <strain evidence="9">ATCC BAA-1857 / DSM 23137 / MP5ACTX8</strain>
    </source>
</reference>
<dbReference type="KEGG" id="gma:AciX8_3861"/>
<feature type="binding site" evidence="5">
    <location>
        <position position="415"/>
    </location>
    <ligand>
        <name>Ca(2+)</name>
        <dbReference type="ChEBI" id="CHEBI:29108"/>
    </ligand>
</feature>
<dbReference type="MEROPS" id="S45.003"/>
<dbReference type="OrthoDB" id="9759796at2"/>
<feature type="compositionally biased region" description="Low complexity" evidence="6">
    <location>
        <begin position="1"/>
        <end position="17"/>
    </location>
</feature>
<dbReference type="HOGENOM" id="CLU_011790_0_0_0"/>
<dbReference type="Gene3D" id="2.30.120.10">
    <property type="match status" value="1"/>
</dbReference>
<evidence type="ECO:0000313" key="9">
    <source>
        <dbReference type="Proteomes" id="UP000007113"/>
    </source>
</evidence>
<dbReference type="SUPFAM" id="SSF56235">
    <property type="entry name" value="N-terminal nucleophile aminohydrolases (Ntn hydrolases)"/>
    <property type="match status" value="1"/>
</dbReference>
<keyword evidence="7" id="KW-0472">Membrane</keyword>
<feature type="active site" description="Nucleophile" evidence="4">
    <location>
        <position position="343"/>
    </location>
</feature>
<dbReference type="InterPro" id="IPR043146">
    <property type="entry name" value="Penicillin_amidase_N_B-knob"/>
</dbReference>
<feature type="binding site" evidence="5">
    <location>
        <position position="565"/>
    </location>
    <ligand>
        <name>Ca(2+)</name>
        <dbReference type="ChEBI" id="CHEBI:29108"/>
    </ligand>
</feature>
<evidence type="ECO:0000256" key="2">
    <source>
        <dbReference type="ARBA" id="ARBA00022801"/>
    </source>
</evidence>
<accession>G8P1C6</accession>
<evidence type="ECO:0000256" key="3">
    <source>
        <dbReference type="ARBA" id="ARBA00023145"/>
    </source>
</evidence>
<dbReference type="eggNOG" id="COG2366">
    <property type="taxonomic scope" value="Bacteria"/>
</dbReference>
<dbReference type="PANTHER" id="PTHR34218">
    <property type="entry name" value="PEPTIDASE S45 PENICILLIN AMIDASE"/>
    <property type="match status" value="1"/>
</dbReference>
<feature type="region of interest" description="Disordered" evidence="6">
    <location>
        <begin position="605"/>
        <end position="642"/>
    </location>
</feature>
<gene>
    <name evidence="8" type="ordered locus">AciX8_3861</name>
</gene>
<protein>
    <submittedName>
        <fullName evidence="8">Acyl-homoserine-lactone acylase</fullName>
        <ecNumber evidence="8">3.5.1.97</ecNumber>
    </submittedName>
</protein>
<keyword evidence="5" id="KW-0479">Metal-binding</keyword>
<feature type="binding site" evidence="5">
    <location>
        <position position="418"/>
    </location>
    <ligand>
        <name>Ca(2+)</name>
        <dbReference type="ChEBI" id="CHEBI:29108"/>
    </ligand>
</feature>
<evidence type="ECO:0000313" key="8">
    <source>
        <dbReference type="EMBL" id="AEU38144.1"/>
    </source>
</evidence>
<evidence type="ECO:0000256" key="5">
    <source>
        <dbReference type="PIRSR" id="PIRSR001227-2"/>
    </source>
</evidence>
<keyword evidence="7" id="KW-0812">Transmembrane</keyword>
<dbReference type="AlphaFoldDB" id="G8P1C6"/>
<feature type="region of interest" description="Disordered" evidence="6">
    <location>
        <begin position="940"/>
        <end position="962"/>
    </location>
</feature>
<feature type="region of interest" description="Disordered" evidence="6">
    <location>
        <begin position="564"/>
        <end position="592"/>
    </location>
</feature>
<dbReference type="InterPro" id="IPR002692">
    <property type="entry name" value="S45"/>
</dbReference>
<keyword evidence="9" id="KW-1185">Reference proteome</keyword>
<feature type="compositionally biased region" description="Polar residues" evidence="6">
    <location>
        <begin position="947"/>
        <end position="962"/>
    </location>
</feature>
<dbReference type="EC" id="3.5.1.97" evidence="8"/>
<comment type="cofactor">
    <cofactor evidence="5">
        <name>Ca(2+)</name>
        <dbReference type="ChEBI" id="CHEBI:29108"/>
    </cofactor>
    <text evidence="5">Binds 1 Ca(2+) ion per dimer.</text>
</comment>
<keyword evidence="2 8" id="KW-0378">Hydrolase</keyword>
<dbReference type="GO" id="GO:0046872">
    <property type="term" value="F:metal ion binding"/>
    <property type="evidence" value="ECO:0007669"/>
    <property type="project" value="UniProtKB-KW"/>
</dbReference>
<comment type="similarity">
    <text evidence="1">Belongs to the peptidase S45 family.</text>
</comment>
<dbReference type="Proteomes" id="UP000007113">
    <property type="component" value="Chromosome"/>
</dbReference>
<dbReference type="Pfam" id="PF01804">
    <property type="entry name" value="Penicil_amidase"/>
    <property type="match status" value="2"/>
</dbReference>
<dbReference type="STRING" id="682795.AciX8_3861"/>
<dbReference type="RefSeq" id="WP_014267015.1">
    <property type="nucleotide sequence ID" value="NC_016631.1"/>
</dbReference>
<evidence type="ECO:0000256" key="1">
    <source>
        <dbReference type="ARBA" id="ARBA00006586"/>
    </source>
</evidence>
<evidence type="ECO:0000256" key="6">
    <source>
        <dbReference type="SAM" id="MobiDB-lite"/>
    </source>
</evidence>
<dbReference type="CDD" id="cd03747">
    <property type="entry name" value="Ntn_PGA_like"/>
    <property type="match status" value="1"/>
</dbReference>
<keyword evidence="3" id="KW-0865">Zymogen</keyword>
<proteinExistence type="inferred from homology"/>
<evidence type="ECO:0000256" key="4">
    <source>
        <dbReference type="PIRSR" id="PIRSR001227-1"/>
    </source>
</evidence>
<keyword evidence="5" id="KW-0106">Calcium</keyword>
<name>G8P1C6_GRAMM</name>
<dbReference type="InterPro" id="IPR023343">
    <property type="entry name" value="Penicillin_amidase_dom1"/>
</dbReference>
<dbReference type="PIRSF" id="PIRSF001227">
    <property type="entry name" value="Pen_acylase"/>
    <property type="match status" value="1"/>
</dbReference>
<dbReference type="Gene3D" id="1.10.439.10">
    <property type="entry name" value="Penicillin Amidohydrolase, domain 1"/>
    <property type="match status" value="1"/>
</dbReference>
<dbReference type="PANTHER" id="PTHR34218:SF4">
    <property type="entry name" value="ACYL-HOMOSERINE LACTONE ACYLASE QUIP"/>
    <property type="match status" value="1"/>
</dbReference>
<dbReference type="EMBL" id="CP003130">
    <property type="protein sequence ID" value="AEU38144.1"/>
    <property type="molecule type" value="Genomic_DNA"/>
</dbReference>